<evidence type="ECO:0000256" key="1">
    <source>
        <dbReference type="ARBA" id="ARBA00004267"/>
    </source>
</evidence>
<dbReference type="GO" id="GO:0051011">
    <property type="term" value="F:microtubule minus-end binding"/>
    <property type="evidence" value="ECO:0007669"/>
    <property type="project" value="TreeGrafter"/>
</dbReference>
<dbReference type="Gene3D" id="1.20.120.1900">
    <property type="entry name" value="Gamma-tubulin complex, C-terminal domain"/>
    <property type="match status" value="1"/>
</dbReference>
<comment type="similarity">
    <text evidence="2 6">Belongs to the TUBGCP family.</text>
</comment>
<dbReference type="Pfam" id="PF17681">
    <property type="entry name" value="GCP_N_terminal"/>
    <property type="match status" value="1"/>
</dbReference>
<dbReference type="Pfam" id="PF04130">
    <property type="entry name" value="GCP_C_terminal"/>
    <property type="match status" value="1"/>
</dbReference>
<feature type="domain" description="Gamma tubulin complex component C-terminal" evidence="8">
    <location>
        <begin position="331"/>
        <end position="808"/>
    </location>
</feature>
<keyword evidence="3 6" id="KW-0963">Cytoplasm</keyword>
<evidence type="ECO:0000259" key="9">
    <source>
        <dbReference type="Pfam" id="PF17681"/>
    </source>
</evidence>
<dbReference type="GO" id="GO:0043015">
    <property type="term" value="F:gamma-tubulin binding"/>
    <property type="evidence" value="ECO:0007669"/>
    <property type="project" value="InterPro"/>
</dbReference>
<dbReference type="InterPro" id="IPR041470">
    <property type="entry name" value="GCP_N"/>
</dbReference>
<dbReference type="GO" id="GO:0007020">
    <property type="term" value="P:microtubule nucleation"/>
    <property type="evidence" value="ECO:0007669"/>
    <property type="project" value="InterPro"/>
</dbReference>
<dbReference type="GO" id="GO:0000930">
    <property type="term" value="C:gamma-tubulin complex"/>
    <property type="evidence" value="ECO:0007669"/>
    <property type="project" value="TreeGrafter"/>
</dbReference>
<evidence type="ECO:0000256" key="6">
    <source>
        <dbReference type="RuleBase" id="RU363050"/>
    </source>
</evidence>
<dbReference type="EMBL" id="JAULSN010000004">
    <property type="protein sequence ID" value="KAK3374472.1"/>
    <property type="molecule type" value="Genomic_DNA"/>
</dbReference>
<evidence type="ECO:0000256" key="7">
    <source>
        <dbReference type="SAM" id="MobiDB-lite"/>
    </source>
</evidence>
<evidence type="ECO:0000259" key="8">
    <source>
        <dbReference type="Pfam" id="PF04130"/>
    </source>
</evidence>
<organism evidence="10 11">
    <name type="scientific">Lasiosphaeria ovina</name>
    <dbReference type="NCBI Taxonomy" id="92902"/>
    <lineage>
        <taxon>Eukaryota</taxon>
        <taxon>Fungi</taxon>
        <taxon>Dikarya</taxon>
        <taxon>Ascomycota</taxon>
        <taxon>Pezizomycotina</taxon>
        <taxon>Sordariomycetes</taxon>
        <taxon>Sordariomycetidae</taxon>
        <taxon>Sordariales</taxon>
        <taxon>Lasiosphaeriaceae</taxon>
        <taxon>Lasiosphaeria</taxon>
    </lineage>
</organism>
<evidence type="ECO:0000256" key="3">
    <source>
        <dbReference type="ARBA" id="ARBA00022490"/>
    </source>
</evidence>
<comment type="caution">
    <text evidence="10">The sequence shown here is derived from an EMBL/GenBank/DDBJ whole genome shotgun (WGS) entry which is preliminary data.</text>
</comment>
<dbReference type="GO" id="GO:0044732">
    <property type="term" value="C:mitotic spindle pole body"/>
    <property type="evidence" value="ECO:0007669"/>
    <property type="project" value="TreeGrafter"/>
</dbReference>
<dbReference type="Proteomes" id="UP001287356">
    <property type="component" value="Unassembled WGS sequence"/>
</dbReference>
<dbReference type="GO" id="GO:0031122">
    <property type="term" value="P:cytoplasmic microtubule organization"/>
    <property type="evidence" value="ECO:0007669"/>
    <property type="project" value="TreeGrafter"/>
</dbReference>
<dbReference type="PANTHER" id="PTHR19302">
    <property type="entry name" value="GAMMA TUBULIN COMPLEX PROTEIN"/>
    <property type="match status" value="1"/>
</dbReference>
<dbReference type="InterPro" id="IPR007259">
    <property type="entry name" value="GCP"/>
</dbReference>
<reference evidence="10" key="1">
    <citation type="journal article" date="2023" name="Mol. Phylogenet. Evol.">
        <title>Genome-scale phylogeny and comparative genomics of the fungal order Sordariales.</title>
        <authorList>
            <person name="Hensen N."/>
            <person name="Bonometti L."/>
            <person name="Westerberg I."/>
            <person name="Brannstrom I.O."/>
            <person name="Guillou S."/>
            <person name="Cros-Aarteil S."/>
            <person name="Calhoun S."/>
            <person name="Haridas S."/>
            <person name="Kuo A."/>
            <person name="Mondo S."/>
            <person name="Pangilinan J."/>
            <person name="Riley R."/>
            <person name="LaButti K."/>
            <person name="Andreopoulos B."/>
            <person name="Lipzen A."/>
            <person name="Chen C."/>
            <person name="Yan M."/>
            <person name="Daum C."/>
            <person name="Ng V."/>
            <person name="Clum A."/>
            <person name="Steindorff A."/>
            <person name="Ohm R.A."/>
            <person name="Martin F."/>
            <person name="Silar P."/>
            <person name="Natvig D.O."/>
            <person name="Lalanne C."/>
            <person name="Gautier V."/>
            <person name="Ament-Velasquez S.L."/>
            <person name="Kruys A."/>
            <person name="Hutchinson M.I."/>
            <person name="Powell A.J."/>
            <person name="Barry K."/>
            <person name="Miller A.N."/>
            <person name="Grigoriev I.V."/>
            <person name="Debuchy R."/>
            <person name="Gladieux P."/>
            <person name="Hiltunen Thoren M."/>
            <person name="Johannesson H."/>
        </authorList>
    </citation>
    <scope>NUCLEOTIDE SEQUENCE</scope>
    <source>
        <strain evidence="10">CBS 958.72</strain>
    </source>
</reference>
<name>A0AAE0N890_9PEZI</name>
<dbReference type="GO" id="GO:0051225">
    <property type="term" value="P:spindle assembly"/>
    <property type="evidence" value="ECO:0007669"/>
    <property type="project" value="TreeGrafter"/>
</dbReference>
<feature type="region of interest" description="Disordered" evidence="7">
    <location>
        <begin position="149"/>
        <end position="173"/>
    </location>
</feature>
<dbReference type="GO" id="GO:0000922">
    <property type="term" value="C:spindle pole"/>
    <property type="evidence" value="ECO:0007669"/>
    <property type="project" value="InterPro"/>
</dbReference>
<dbReference type="InterPro" id="IPR040457">
    <property type="entry name" value="GCP_C"/>
</dbReference>
<evidence type="ECO:0000256" key="4">
    <source>
        <dbReference type="ARBA" id="ARBA00022701"/>
    </source>
</evidence>
<proteinExistence type="inferred from homology"/>
<evidence type="ECO:0000256" key="2">
    <source>
        <dbReference type="ARBA" id="ARBA00010337"/>
    </source>
</evidence>
<dbReference type="GO" id="GO:0005874">
    <property type="term" value="C:microtubule"/>
    <property type="evidence" value="ECO:0007669"/>
    <property type="project" value="UniProtKB-KW"/>
</dbReference>
<accession>A0AAE0N890</accession>
<evidence type="ECO:0000313" key="10">
    <source>
        <dbReference type="EMBL" id="KAK3374472.1"/>
    </source>
</evidence>
<comment type="subcellular location">
    <subcellularLocation>
        <location evidence="1 6">Cytoplasm</location>
        <location evidence="1 6">Cytoskeleton</location>
        <location evidence="1 6">Microtubule organizing center</location>
    </subcellularLocation>
</comment>
<dbReference type="AlphaFoldDB" id="A0AAE0N890"/>
<gene>
    <name evidence="10" type="ORF">B0T24DRAFT_657912</name>
</gene>
<protein>
    <recommendedName>
        <fullName evidence="6">Spindle pole body component</fullName>
    </recommendedName>
</protein>
<keyword evidence="11" id="KW-1185">Reference proteome</keyword>
<feature type="domain" description="Gamma tubulin complex component protein N-terminal" evidence="9">
    <location>
        <begin position="2"/>
        <end position="323"/>
    </location>
</feature>
<dbReference type="GO" id="GO:0051321">
    <property type="term" value="P:meiotic cell cycle"/>
    <property type="evidence" value="ECO:0007669"/>
    <property type="project" value="TreeGrafter"/>
</dbReference>
<feature type="compositionally biased region" description="Low complexity" evidence="7">
    <location>
        <begin position="162"/>
        <end position="171"/>
    </location>
</feature>
<sequence length="828" mass="90256">MLHEILLSLSGHPSPLLRAPGASAGHGGALGDSNSNSSVVSPPERALLASLAHLGDLHVKLISFAAQIATEHPSIICRAVAAAVDSIHLAAFQRKVLQVENTILRKDAALVGAHNIVPLTAVVAEFDGWTRRMEWLWDLVQFMLRSGPGPSPSKAKAGTGPSSSSSSSSSSCTGARVMDRLRAELQTGYMDVEETATSLVAVAESAWLKQVSAWILYGKLPTFGAEDFFVQRSKDSAEEYVSVPSLLPAFVTPSTAASMLFIGRSLNQIRERSMGDSRFRGTDHLSTQLKQLAALSHPLDSASFSRAIIDIRHFLSRTTLQRLLPITKVVEALQLLRDFFLLRRGEFAMALIQQAEEKIRSRWRRAENLAYEKRDVLGTVVVKEGEVAAVLARTWAAMGSMQGNHADDDEGVELARDLLRLTLAKSGSTSAAMTSAAAEGGLTSIASSTPFRNLLFSVPVVLTLQVPSPLDLFLSQSDLQTYTAINSYLLSLRRAHLRLTDLWKISSLRRHHPASPSPPYASTRGGREKTRLLRHRHDARANILRNAWATASAAIFFLGETEGYLQTEIVAVLTDGFHRWLTTGEDEQRQDDFLPAQKTKLQPAPPSRQEDNEDIWFATADPPVASSSSTQLATAAKRHHPHDPQTLATAHRLYLRTVVARLLLAHPSFTQPLYDVLVHIDHLVALVHRLHAVWNSADLEADVGVVDAFVDLAREEREVTADLRGVEARVRRGIEGLVAELRRIEAAGGSEGRDGVLGLLLGKKAEEDEEDNDSDLWGTSGGGGGRYIPRRVGGVDRLLMKLDFGTWFAADAGDRDGDRGNGDDDDGL</sequence>
<keyword evidence="5 6" id="KW-0206">Cytoskeleton</keyword>
<dbReference type="GO" id="GO:0000278">
    <property type="term" value="P:mitotic cell cycle"/>
    <property type="evidence" value="ECO:0007669"/>
    <property type="project" value="TreeGrafter"/>
</dbReference>
<keyword evidence="4 6" id="KW-0493">Microtubule</keyword>
<reference evidence="10" key="2">
    <citation type="submission" date="2023-06" db="EMBL/GenBank/DDBJ databases">
        <authorList>
            <consortium name="Lawrence Berkeley National Laboratory"/>
            <person name="Haridas S."/>
            <person name="Hensen N."/>
            <person name="Bonometti L."/>
            <person name="Westerberg I."/>
            <person name="Brannstrom I.O."/>
            <person name="Guillou S."/>
            <person name="Cros-Aarteil S."/>
            <person name="Calhoun S."/>
            <person name="Kuo A."/>
            <person name="Mondo S."/>
            <person name="Pangilinan J."/>
            <person name="Riley R."/>
            <person name="Labutti K."/>
            <person name="Andreopoulos B."/>
            <person name="Lipzen A."/>
            <person name="Chen C."/>
            <person name="Yanf M."/>
            <person name="Daum C."/>
            <person name="Ng V."/>
            <person name="Clum A."/>
            <person name="Steindorff A."/>
            <person name="Ohm R."/>
            <person name="Martin F."/>
            <person name="Silar P."/>
            <person name="Natvig D."/>
            <person name="Lalanne C."/>
            <person name="Gautier V."/>
            <person name="Ament-Velasquez S.L."/>
            <person name="Kruys A."/>
            <person name="Hutchinson M.I."/>
            <person name="Powell A.J."/>
            <person name="Barry K."/>
            <person name="Miller A.N."/>
            <person name="Grigoriev I.V."/>
            <person name="Debuchy R."/>
            <person name="Gladieux P."/>
            <person name="Thoren M.H."/>
            <person name="Johannesson H."/>
        </authorList>
    </citation>
    <scope>NUCLEOTIDE SEQUENCE</scope>
    <source>
        <strain evidence="10">CBS 958.72</strain>
    </source>
</reference>
<dbReference type="PANTHER" id="PTHR19302:SF27">
    <property type="entry name" value="GAMMA-TUBULIN COMPLEX COMPONENT 4"/>
    <property type="match status" value="1"/>
</dbReference>
<evidence type="ECO:0000313" key="11">
    <source>
        <dbReference type="Proteomes" id="UP001287356"/>
    </source>
</evidence>
<evidence type="ECO:0000256" key="5">
    <source>
        <dbReference type="ARBA" id="ARBA00023212"/>
    </source>
</evidence>
<dbReference type="InterPro" id="IPR042241">
    <property type="entry name" value="GCP_C_sf"/>
</dbReference>